<dbReference type="STRING" id="479433.Caci_3935"/>
<keyword evidence="2" id="KW-1185">Reference proteome</keyword>
<dbReference type="OrthoDB" id="3215713at2"/>
<gene>
    <name evidence="1" type="ordered locus">Caci_3935</name>
</gene>
<protein>
    <recommendedName>
        <fullName evidence="3">FxLD family lantipeptide</fullName>
    </recommendedName>
</protein>
<sequence length="62" mass="6336">MTASTETIERPTIAAFTTDTESPFADLDITFLETGPSAALLVASTDDNCGSSCPNACTTSSS</sequence>
<dbReference type="RefSeq" id="WP_015792547.1">
    <property type="nucleotide sequence ID" value="NC_013131.1"/>
</dbReference>
<dbReference type="NCBIfam" id="TIGR04363">
    <property type="entry name" value="LD_lanti_pre"/>
    <property type="match status" value="1"/>
</dbReference>
<dbReference type="KEGG" id="cai:Caci_3935"/>
<evidence type="ECO:0000313" key="1">
    <source>
        <dbReference type="EMBL" id="ACU72818.1"/>
    </source>
</evidence>
<dbReference type="Proteomes" id="UP000000851">
    <property type="component" value="Chromosome"/>
</dbReference>
<reference evidence="1 2" key="1">
    <citation type="journal article" date="2009" name="Stand. Genomic Sci.">
        <title>Complete genome sequence of Catenulispora acidiphila type strain (ID 139908).</title>
        <authorList>
            <person name="Copeland A."/>
            <person name="Lapidus A."/>
            <person name="Glavina Del Rio T."/>
            <person name="Nolan M."/>
            <person name="Lucas S."/>
            <person name="Chen F."/>
            <person name="Tice H."/>
            <person name="Cheng J.F."/>
            <person name="Bruce D."/>
            <person name="Goodwin L."/>
            <person name="Pitluck S."/>
            <person name="Mikhailova N."/>
            <person name="Pati A."/>
            <person name="Ivanova N."/>
            <person name="Mavromatis K."/>
            <person name="Chen A."/>
            <person name="Palaniappan K."/>
            <person name="Chain P."/>
            <person name="Land M."/>
            <person name="Hauser L."/>
            <person name="Chang Y.J."/>
            <person name="Jeffries C.D."/>
            <person name="Chertkov O."/>
            <person name="Brettin T."/>
            <person name="Detter J.C."/>
            <person name="Han C."/>
            <person name="Ali Z."/>
            <person name="Tindall B.J."/>
            <person name="Goker M."/>
            <person name="Bristow J."/>
            <person name="Eisen J.A."/>
            <person name="Markowitz V."/>
            <person name="Hugenholtz P."/>
            <person name="Kyrpides N.C."/>
            <person name="Klenk H.P."/>
        </authorList>
    </citation>
    <scope>NUCLEOTIDE SEQUENCE [LARGE SCALE GENOMIC DNA]</scope>
    <source>
        <strain evidence="2">DSM 44928 / JCM 14897 / NBRC 102108 / NRRL B-24433 / ID139908</strain>
    </source>
</reference>
<name>C7QEP8_CATAD</name>
<evidence type="ECO:0000313" key="2">
    <source>
        <dbReference type="Proteomes" id="UP000000851"/>
    </source>
</evidence>
<organism evidence="1 2">
    <name type="scientific">Catenulispora acidiphila (strain DSM 44928 / JCM 14897 / NBRC 102108 / NRRL B-24433 / ID139908)</name>
    <dbReference type="NCBI Taxonomy" id="479433"/>
    <lineage>
        <taxon>Bacteria</taxon>
        <taxon>Bacillati</taxon>
        <taxon>Actinomycetota</taxon>
        <taxon>Actinomycetes</taxon>
        <taxon>Catenulisporales</taxon>
        <taxon>Catenulisporaceae</taxon>
        <taxon>Catenulispora</taxon>
    </lineage>
</organism>
<dbReference type="InParanoid" id="C7QEP8"/>
<dbReference type="HOGENOM" id="CLU_2936499_0_0_11"/>
<accession>C7QEP8</accession>
<proteinExistence type="predicted"/>
<dbReference type="InterPro" id="IPR027575">
    <property type="entry name" value="LD_lanti_pre"/>
</dbReference>
<dbReference type="EMBL" id="CP001700">
    <property type="protein sequence ID" value="ACU72818.1"/>
    <property type="molecule type" value="Genomic_DNA"/>
</dbReference>
<dbReference type="AlphaFoldDB" id="C7QEP8"/>
<evidence type="ECO:0008006" key="3">
    <source>
        <dbReference type="Google" id="ProtNLM"/>
    </source>
</evidence>